<dbReference type="EMBL" id="FTNC01000020">
    <property type="protein sequence ID" value="SIR31208.1"/>
    <property type="molecule type" value="Genomic_DNA"/>
</dbReference>
<dbReference type="InterPro" id="IPR055170">
    <property type="entry name" value="GFO_IDH_MocA-like_dom"/>
</dbReference>
<dbReference type="InterPro" id="IPR000683">
    <property type="entry name" value="Gfo/Idh/MocA-like_OxRdtase_N"/>
</dbReference>
<evidence type="ECO:0000313" key="4">
    <source>
        <dbReference type="Proteomes" id="UP000185669"/>
    </source>
</evidence>
<accession>A0A1N6ZWK4</accession>
<protein>
    <submittedName>
        <fullName evidence="3">Predicted dehydrogenase</fullName>
    </submittedName>
</protein>
<dbReference type="OrthoDB" id="9815825at2"/>
<feature type="domain" description="GFO/IDH/MocA-like oxidoreductase" evidence="2">
    <location>
        <begin position="130"/>
        <end position="255"/>
    </location>
</feature>
<dbReference type="PANTHER" id="PTHR43249:SF1">
    <property type="entry name" value="D-GLUCOSIDE 3-DEHYDROGENASE"/>
    <property type="match status" value="1"/>
</dbReference>
<dbReference type="SUPFAM" id="SSF55347">
    <property type="entry name" value="Glyceraldehyde-3-phosphate dehydrogenase-like, C-terminal domain"/>
    <property type="match status" value="1"/>
</dbReference>
<dbReference type="SUPFAM" id="SSF51735">
    <property type="entry name" value="NAD(P)-binding Rossmann-fold domains"/>
    <property type="match status" value="1"/>
</dbReference>
<evidence type="ECO:0000259" key="1">
    <source>
        <dbReference type="Pfam" id="PF01408"/>
    </source>
</evidence>
<reference evidence="4" key="1">
    <citation type="submission" date="2017-01" db="EMBL/GenBank/DDBJ databases">
        <authorList>
            <person name="Varghese N."/>
            <person name="Submissions S."/>
        </authorList>
    </citation>
    <scope>NUCLEOTIDE SEQUENCE [LARGE SCALE GENOMIC DNA]</scope>
    <source>
        <strain evidence="4">ATCC 700103</strain>
    </source>
</reference>
<dbReference type="STRING" id="56779.SAMN05421834_12010"/>
<feature type="domain" description="Gfo/Idh/MocA-like oxidoreductase N-terminal" evidence="1">
    <location>
        <begin position="5"/>
        <end position="119"/>
    </location>
</feature>
<dbReference type="GO" id="GO:0000166">
    <property type="term" value="F:nucleotide binding"/>
    <property type="evidence" value="ECO:0007669"/>
    <property type="project" value="InterPro"/>
</dbReference>
<dbReference type="Gene3D" id="3.30.360.10">
    <property type="entry name" value="Dihydrodipicolinate Reductase, domain 2"/>
    <property type="match status" value="1"/>
</dbReference>
<dbReference type="Pfam" id="PF01408">
    <property type="entry name" value="GFO_IDH_MocA"/>
    <property type="match status" value="1"/>
</dbReference>
<sequence length="339" mass="38473">MKKLKSAIIGCGNIYKVHADALQELENAELKYVVDIREKRARNAAEGYNCDYIIEYEELLDKKIDVVHICTPHFLHSPMAVKFLEAGVNVLVEKPLALNYKEGNKIIETLSKSQTKLGVCFQNRFNNNNQQAKNILESGRLGKIKGIKGFVTWHRDQEYYLKDDWKGYYKTEGGGVLINQAIHTLDLMQWFVGPVKAIKGNVDTRVLNEIIEVEDTAEATLYFENGAVGIFYATNTFSQNSPVEIVIDCGKGSLRLFDDQLLITDNKESKSIINTTSGGKYKSYWGNSHYKLIKTFYQDIIAGYYTETVNATEGLKTLELIQYINQSAINQKKCYLSNN</sequence>
<proteinExistence type="predicted"/>
<name>A0A1N6ZWK4_9FIRM</name>
<gene>
    <name evidence="3" type="ORF">SAMN05421834_12010</name>
</gene>
<dbReference type="PANTHER" id="PTHR43249">
    <property type="entry name" value="UDP-N-ACETYL-2-AMINO-2-DEOXY-D-GLUCURONATE OXIDASE"/>
    <property type="match status" value="1"/>
</dbReference>
<organism evidence="3 4">
    <name type="scientific">Halanaerobium kushneri</name>
    <dbReference type="NCBI Taxonomy" id="56779"/>
    <lineage>
        <taxon>Bacteria</taxon>
        <taxon>Bacillati</taxon>
        <taxon>Bacillota</taxon>
        <taxon>Clostridia</taxon>
        <taxon>Halanaerobiales</taxon>
        <taxon>Halanaerobiaceae</taxon>
        <taxon>Halanaerobium</taxon>
    </lineage>
</organism>
<dbReference type="InterPro" id="IPR052515">
    <property type="entry name" value="Gfo/Idh/MocA_Oxidoreductase"/>
</dbReference>
<dbReference type="RefSeq" id="WP_076545657.1">
    <property type="nucleotide sequence ID" value="NZ_FTNC01000020.1"/>
</dbReference>
<evidence type="ECO:0000313" key="3">
    <source>
        <dbReference type="EMBL" id="SIR31208.1"/>
    </source>
</evidence>
<dbReference type="InterPro" id="IPR036291">
    <property type="entry name" value="NAD(P)-bd_dom_sf"/>
</dbReference>
<dbReference type="Pfam" id="PF22725">
    <property type="entry name" value="GFO_IDH_MocA_C3"/>
    <property type="match status" value="1"/>
</dbReference>
<dbReference type="AlphaFoldDB" id="A0A1N6ZWK4"/>
<keyword evidence="4" id="KW-1185">Reference proteome</keyword>
<evidence type="ECO:0000259" key="2">
    <source>
        <dbReference type="Pfam" id="PF22725"/>
    </source>
</evidence>
<dbReference type="Gene3D" id="3.40.50.720">
    <property type="entry name" value="NAD(P)-binding Rossmann-like Domain"/>
    <property type="match status" value="1"/>
</dbReference>
<dbReference type="Proteomes" id="UP000185669">
    <property type="component" value="Unassembled WGS sequence"/>
</dbReference>